<dbReference type="Proteomes" id="UP001500888">
    <property type="component" value="Unassembled WGS sequence"/>
</dbReference>
<organism evidence="2 3">
    <name type="scientific">Sphaerisporangium flaviroseum</name>
    <dbReference type="NCBI Taxonomy" id="509199"/>
    <lineage>
        <taxon>Bacteria</taxon>
        <taxon>Bacillati</taxon>
        <taxon>Actinomycetota</taxon>
        <taxon>Actinomycetes</taxon>
        <taxon>Streptosporangiales</taxon>
        <taxon>Streptosporangiaceae</taxon>
        <taxon>Sphaerisporangium</taxon>
    </lineage>
</organism>
<gene>
    <name evidence="2" type="ORF">GCM10022226_46390</name>
</gene>
<protein>
    <recommendedName>
        <fullName evidence="1">DUF4158 domain-containing protein</fullName>
    </recommendedName>
</protein>
<sequence length="89" mass="10124">MGGVSREACAVTSVERTAYRVFPRLVMTREPYLFYSSSAGEAAWAREQTDTDEHPLALTLALKCFQRLGRFAKAREVPPVVVEHVRRWP</sequence>
<evidence type="ECO:0000259" key="1">
    <source>
        <dbReference type="Pfam" id="PF13700"/>
    </source>
</evidence>
<comment type="caution">
    <text evidence="2">The sequence shown here is derived from an EMBL/GenBank/DDBJ whole genome shotgun (WGS) entry which is preliminary data.</text>
</comment>
<feature type="domain" description="DUF4158" evidence="1">
    <location>
        <begin position="12"/>
        <end position="86"/>
    </location>
</feature>
<evidence type="ECO:0000313" key="2">
    <source>
        <dbReference type="EMBL" id="GAA3820764.1"/>
    </source>
</evidence>
<dbReference type="Pfam" id="PF13700">
    <property type="entry name" value="DUF4158"/>
    <property type="match status" value="1"/>
</dbReference>
<dbReference type="EMBL" id="BAAAZR010000012">
    <property type="protein sequence ID" value="GAA3820764.1"/>
    <property type="molecule type" value="Genomic_DNA"/>
</dbReference>
<reference evidence="3" key="1">
    <citation type="journal article" date="2019" name="Int. J. Syst. Evol. Microbiol.">
        <title>The Global Catalogue of Microorganisms (GCM) 10K type strain sequencing project: providing services to taxonomists for standard genome sequencing and annotation.</title>
        <authorList>
            <consortium name="The Broad Institute Genomics Platform"/>
            <consortium name="The Broad Institute Genome Sequencing Center for Infectious Disease"/>
            <person name="Wu L."/>
            <person name="Ma J."/>
        </authorList>
    </citation>
    <scope>NUCLEOTIDE SEQUENCE [LARGE SCALE GENOMIC DNA]</scope>
    <source>
        <strain evidence="3">JCM 16908</strain>
    </source>
</reference>
<evidence type="ECO:0000313" key="3">
    <source>
        <dbReference type="Proteomes" id="UP001500888"/>
    </source>
</evidence>
<dbReference type="InterPro" id="IPR025296">
    <property type="entry name" value="DUF4158"/>
</dbReference>
<accession>A0ABP7IKA1</accession>
<keyword evidence="3" id="KW-1185">Reference proteome</keyword>
<proteinExistence type="predicted"/>
<name>A0ABP7IKA1_9ACTN</name>